<dbReference type="NCBIfam" id="TIGR00154">
    <property type="entry name" value="ispE"/>
    <property type="match status" value="1"/>
</dbReference>
<evidence type="ECO:0000259" key="10">
    <source>
        <dbReference type="Pfam" id="PF00288"/>
    </source>
</evidence>
<keyword evidence="9" id="KW-0414">Isoprene biosynthesis</keyword>
<dbReference type="PANTHER" id="PTHR43527">
    <property type="entry name" value="4-DIPHOSPHOCYTIDYL-2-C-METHYL-D-ERYTHRITOL KINASE, CHLOROPLASTIC"/>
    <property type="match status" value="1"/>
</dbReference>
<evidence type="ECO:0000313" key="13">
    <source>
        <dbReference type="Proteomes" id="UP000199652"/>
    </source>
</evidence>
<evidence type="ECO:0000256" key="4">
    <source>
        <dbReference type="ARBA" id="ARBA00022679"/>
    </source>
</evidence>
<evidence type="ECO:0000256" key="8">
    <source>
        <dbReference type="ARBA" id="ARBA00032554"/>
    </source>
</evidence>
<dbReference type="InterPro" id="IPR013750">
    <property type="entry name" value="GHMP_kinase_C_dom"/>
</dbReference>
<evidence type="ECO:0000256" key="5">
    <source>
        <dbReference type="ARBA" id="ARBA00022741"/>
    </source>
</evidence>
<dbReference type="RefSeq" id="WP_090247148.1">
    <property type="nucleotide sequence ID" value="NZ_FNOU01000032.1"/>
</dbReference>
<dbReference type="Pfam" id="PF00288">
    <property type="entry name" value="GHMP_kinases_N"/>
    <property type="match status" value="1"/>
</dbReference>
<dbReference type="EC" id="2.7.1.148" evidence="2 9"/>
<evidence type="ECO:0000313" key="12">
    <source>
        <dbReference type="EMBL" id="SDY41684.1"/>
    </source>
</evidence>
<evidence type="ECO:0000256" key="1">
    <source>
        <dbReference type="ARBA" id="ARBA00009684"/>
    </source>
</evidence>
<evidence type="ECO:0000256" key="9">
    <source>
        <dbReference type="HAMAP-Rule" id="MF_00061"/>
    </source>
</evidence>
<dbReference type="HAMAP" id="MF_00061">
    <property type="entry name" value="IspE"/>
    <property type="match status" value="1"/>
</dbReference>
<dbReference type="PANTHER" id="PTHR43527:SF2">
    <property type="entry name" value="4-DIPHOSPHOCYTIDYL-2-C-METHYL-D-ERYTHRITOL KINASE, CHLOROPLASTIC"/>
    <property type="match status" value="1"/>
</dbReference>
<dbReference type="InterPro" id="IPR014721">
    <property type="entry name" value="Ribsml_uS5_D2-typ_fold_subgr"/>
</dbReference>
<keyword evidence="4 9" id="KW-0808">Transferase</keyword>
<evidence type="ECO:0000256" key="6">
    <source>
        <dbReference type="ARBA" id="ARBA00022777"/>
    </source>
</evidence>
<proteinExistence type="inferred from homology"/>
<accession>A0A1H3JQW7</accession>
<comment type="catalytic activity">
    <reaction evidence="9">
        <text>4-CDP-2-C-methyl-D-erythritol + ATP = 4-CDP-2-C-methyl-D-erythritol 2-phosphate + ADP + H(+)</text>
        <dbReference type="Rhea" id="RHEA:18437"/>
        <dbReference type="ChEBI" id="CHEBI:15378"/>
        <dbReference type="ChEBI" id="CHEBI:30616"/>
        <dbReference type="ChEBI" id="CHEBI:57823"/>
        <dbReference type="ChEBI" id="CHEBI:57919"/>
        <dbReference type="ChEBI" id="CHEBI:456216"/>
        <dbReference type="EC" id="2.7.1.148"/>
    </reaction>
</comment>
<dbReference type="GO" id="GO:0050515">
    <property type="term" value="F:4-(cytidine 5'-diphospho)-2-C-methyl-D-erythritol kinase activity"/>
    <property type="evidence" value="ECO:0007669"/>
    <property type="project" value="UniProtKB-UniRule"/>
</dbReference>
<dbReference type="GO" id="GO:0016114">
    <property type="term" value="P:terpenoid biosynthetic process"/>
    <property type="evidence" value="ECO:0007669"/>
    <property type="project" value="UniProtKB-UniRule"/>
</dbReference>
<dbReference type="GO" id="GO:0019288">
    <property type="term" value="P:isopentenyl diphosphate biosynthetic process, methylerythritol 4-phosphate pathway"/>
    <property type="evidence" value="ECO:0007669"/>
    <property type="project" value="UniProtKB-UniRule"/>
</dbReference>
<feature type="active site" evidence="9">
    <location>
        <position position="11"/>
    </location>
</feature>
<dbReference type="PIRSF" id="PIRSF010376">
    <property type="entry name" value="IspE"/>
    <property type="match status" value="1"/>
</dbReference>
<dbReference type="InterPro" id="IPR004424">
    <property type="entry name" value="IspE"/>
</dbReference>
<feature type="binding site" evidence="9">
    <location>
        <begin position="93"/>
        <end position="103"/>
    </location>
    <ligand>
        <name>ATP</name>
        <dbReference type="ChEBI" id="CHEBI:30616"/>
    </ligand>
</feature>
<organism evidence="12 13">
    <name type="scientific">Eubacterium barkeri</name>
    <name type="common">Clostridium barkeri</name>
    <dbReference type="NCBI Taxonomy" id="1528"/>
    <lineage>
        <taxon>Bacteria</taxon>
        <taxon>Bacillati</taxon>
        <taxon>Bacillota</taxon>
        <taxon>Clostridia</taxon>
        <taxon>Eubacteriales</taxon>
        <taxon>Eubacteriaceae</taxon>
        <taxon>Eubacterium</taxon>
    </lineage>
</organism>
<dbReference type="Gene3D" id="3.30.230.10">
    <property type="match status" value="1"/>
</dbReference>
<keyword evidence="6 9" id="KW-0418">Kinase</keyword>
<feature type="active site" evidence="9">
    <location>
        <position position="135"/>
    </location>
</feature>
<name>A0A1H3JQW7_EUBBA</name>
<protein>
    <recommendedName>
        <fullName evidence="3 9">4-diphosphocytidyl-2-C-methyl-D-erythritol kinase</fullName>
        <shortName evidence="9">CMK</shortName>
        <ecNumber evidence="2 9">2.7.1.148</ecNumber>
    </recommendedName>
    <alternativeName>
        <fullName evidence="8 9">4-(cytidine-5'-diphospho)-2-C-methyl-D-erythritol kinase</fullName>
    </alternativeName>
</protein>
<sequence length="282" mass="30075">MEELKVRAPAKVNIALDVIGRRPDGYHLMQMINHSINLADVLSFKPAEELTLTCDEETVPLGPSNLIMRAAQGLKARYGVETGADIHLEKRIPMQAGLAGGSADAAAAIKGLSALWGLEMDIQEMLSFGVGIGADVPYCLLGGTALVEGIGEMITPLKPLPACAMVVVKPAVDIATPWAFAQVDTAPSEYHPPVEQAVDVLENQGFEAACEWMGNSFEAVVFPLYPEIKILKKRMLDAGAALAVMSGSGSTVVGYFMDDAKAAQAMGFFKDLQVNPFLARIE</sequence>
<evidence type="ECO:0000259" key="11">
    <source>
        <dbReference type="Pfam" id="PF08544"/>
    </source>
</evidence>
<dbReference type="STRING" id="1528.SAMN04488579_13211"/>
<comment type="similarity">
    <text evidence="1 9">Belongs to the GHMP kinase family. IspE subfamily.</text>
</comment>
<dbReference type="Gene3D" id="3.30.70.890">
    <property type="entry name" value="GHMP kinase, C-terminal domain"/>
    <property type="match status" value="1"/>
</dbReference>
<gene>
    <name evidence="9" type="primary">ispE</name>
    <name evidence="12" type="ORF">SAMN04488579_13211</name>
</gene>
<feature type="domain" description="GHMP kinase N-terminal" evidence="10">
    <location>
        <begin position="65"/>
        <end position="143"/>
    </location>
</feature>
<dbReference type="AlphaFoldDB" id="A0A1H3JQW7"/>
<dbReference type="InterPro" id="IPR020568">
    <property type="entry name" value="Ribosomal_Su5_D2-typ_SF"/>
</dbReference>
<dbReference type="InterPro" id="IPR006204">
    <property type="entry name" value="GHMP_kinase_N_dom"/>
</dbReference>
<dbReference type="GO" id="GO:0005524">
    <property type="term" value="F:ATP binding"/>
    <property type="evidence" value="ECO:0007669"/>
    <property type="project" value="UniProtKB-UniRule"/>
</dbReference>
<feature type="domain" description="GHMP kinase C-terminal" evidence="11">
    <location>
        <begin position="201"/>
        <end position="265"/>
    </location>
</feature>
<dbReference type="SUPFAM" id="SSF55060">
    <property type="entry name" value="GHMP Kinase, C-terminal domain"/>
    <property type="match status" value="1"/>
</dbReference>
<evidence type="ECO:0000256" key="7">
    <source>
        <dbReference type="ARBA" id="ARBA00022840"/>
    </source>
</evidence>
<comment type="function">
    <text evidence="9">Catalyzes the phosphorylation of the position 2 hydroxy group of 4-diphosphocytidyl-2C-methyl-D-erythritol.</text>
</comment>
<reference evidence="13" key="1">
    <citation type="submission" date="2016-10" db="EMBL/GenBank/DDBJ databases">
        <authorList>
            <person name="Varghese N."/>
            <person name="Submissions S."/>
        </authorList>
    </citation>
    <scope>NUCLEOTIDE SEQUENCE [LARGE SCALE GENOMIC DNA]</scope>
    <source>
        <strain evidence="13">VPI 5359</strain>
    </source>
</reference>
<keyword evidence="7 9" id="KW-0067">ATP-binding</keyword>
<dbReference type="SUPFAM" id="SSF54211">
    <property type="entry name" value="Ribosomal protein S5 domain 2-like"/>
    <property type="match status" value="1"/>
</dbReference>
<dbReference type="OrthoDB" id="9809438at2"/>
<keyword evidence="5 9" id="KW-0547">Nucleotide-binding</keyword>
<keyword evidence="13" id="KW-1185">Reference proteome</keyword>
<dbReference type="InterPro" id="IPR036554">
    <property type="entry name" value="GHMP_kinase_C_sf"/>
</dbReference>
<evidence type="ECO:0000256" key="3">
    <source>
        <dbReference type="ARBA" id="ARBA00017473"/>
    </source>
</evidence>
<dbReference type="EMBL" id="FNOU01000032">
    <property type="protein sequence ID" value="SDY41684.1"/>
    <property type="molecule type" value="Genomic_DNA"/>
</dbReference>
<dbReference type="Proteomes" id="UP000199652">
    <property type="component" value="Unassembled WGS sequence"/>
</dbReference>
<dbReference type="UniPathway" id="UPA00056">
    <property type="reaction ID" value="UER00094"/>
</dbReference>
<evidence type="ECO:0000256" key="2">
    <source>
        <dbReference type="ARBA" id="ARBA00012052"/>
    </source>
</evidence>
<comment type="pathway">
    <text evidence="9">Isoprenoid biosynthesis; isopentenyl diphosphate biosynthesis via DXP pathway; isopentenyl diphosphate from 1-deoxy-D-xylulose 5-phosphate: step 3/6.</text>
</comment>
<dbReference type="NCBIfam" id="NF011202">
    <property type="entry name" value="PRK14608.1"/>
    <property type="match status" value="1"/>
</dbReference>
<dbReference type="Pfam" id="PF08544">
    <property type="entry name" value="GHMP_kinases_C"/>
    <property type="match status" value="1"/>
</dbReference>